<dbReference type="GO" id="GO:0008168">
    <property type="term" value="F:methyltransferase activity"/>
    <property type="evidence" value="ECO:0007669"/>
    <property type="project" value="UniProtKB-KW"/>
</dbReference>
<dbReference type="PROSITE" id="PS50123">
    <property type="entry name" value="CHER"/>
    <property type="match status" value="1"/>
</dbReference>
<evidence type="ECO:0000313" key="7">
    <source>
        <dbReference type="EMBL" id="MFB9232576.1"/>
    </source>
</evidence>
<comment type="catalytic activity">
    <reaction evidence="1 5">
        <text>L-glutamyl-[protein] + S-adenosyl-L-methionine = [protein]-L-glutamate 5-O-methyl ester + S-adenosyl-L-homocysteine</text>
        <dbReference type="Rhea" id="RHEA:24452"/>
        <dbReference type="Rhea" id="RHEA-COMP:10208"/>
        <dbReference type="Rhea" id="RHEA-COMP:10311"/>
        <dbReference type="ChEBI" id="CHEBI:29973"/>
        <dbReference type="ChEBI" id="CHEBI:57856"/>
        <dbReference type="ChEBI" id="CHEBI:59789"/>
        <dbReference type="ChEBI" id="CHEBI:82795"/>
        <dbReference type="EC" id="2.1.1.80"/>
    </reaction>
</comment>
<evidence type="ECO:0000313" key="8">
    <source>
        <dbReference type="Proteomes" id="UP001589683"/>
    </source>
</evidence>
<evidence type="ECO:0000256" key="4">
    <source>
        <dbReference type="ARBA" id="ARBA00022691"/>
    </source>
</evidence>
<dbReference type="Proteomes" id="UP001589683">
    <property type="component" value="Unassembled WGS sequence"/>
</dbReference>
<dbReference type="SMART" id="SM00138">
    <property type="entry name" value="MeTrc"/>
    <property type="match status" value="1"/>
</dbReference>
<dbReference type="GO" id="GO:0032259">
    <property type="term" value="P:methylation"/>
    <property type="evidence" value="ECO:0007669"/>
    <property type="project" value="UniProtKB-KW"/>
</dbReference>
<name>A0ABV5JI92_9RHOB</name>
<dbReference type="InterPro" id="IPR000780">
    <property type="entry name" value="CheR_MeTrfase"/>
</dbReference>
<proteinExistence type="predicted"/>
<feature type="domain" description="CheR-type methyltransferase" evidence="6">
    <location>
        <begin position="1"/>
        <end position="273"/>
    </location>
</feature>
<comment type="caution">
    <text evidence="7">The sequence shown here is derived from an EMBL/GenBank/DDBJ whole genome shotgun (WGS) entry which is preliminary data.</text>
</comment>
<keyword evidence="2 5" id="KW-0489">Methyltransferase</keyword>
<evidence type="ECO:0000259" key="6">
    <source>
        <dbReference type="PROSITE" id="PS50123"/>
    </source>
</evidence>
<dbReference type="SUPFAM" id="SSF53335">
    <property type="entry name" value="S-adenosyl-L-methionine-dependent methyltransferases"/>
    <property type="match status" value="1"/>
</dbReference>
<dbReference type="InterPro" id="IPR036804">
    <property type="entry name" value="CheR_N_sf"/>
</dbReference>
<dbReference type="PANTHER" id="PTHR24422">
    <property type="entry name" value="CHEMOTAXIS PROTEIN METHYLTRANSFERASE"/>
    <property type="match status" value="1"/>
</dbReference>
<dbReference type="PIRSF" id="PIRSF000410">
    <property type="entry name" value="CheR"/>
    <property type="match status" value="1"/>
</dbReference>
<dbReference type="PRINTS" id="PR00996">
    <property type="entry name" value="CHERMTFRASE"/>
</dbReference>
<dbReference type="Gene3D" id="3.40.50.150">
    <property type="entry name" value="Vaccinia Virus protein VP39"/>
    <property type="match status" value="1"/>
</dbReference>
<dbReference type="SUPFAM" id="SSF47757">
    <property type="entry name" value="Chemotaxis receptor methyltransferase CheR, N-terminal domain"/>
    <property type="match status" value="1"/>
</dbReference>
<organism evidence="7 8">
    <name type="scientific">Pseudohalocynthiibacter aestuariivivens</name>
    <dbReference type="NCBI Taxonomy" id="1591409"/>
    <lineage>
        <taxon>Bacteria</taxon>
        <taxon>Pseudomonadati</taxon>
        <taxon>Pseudomonadota</taxon>
        <taxon>Alphaproteobacteria</taxon>
        <taxon>Rhodobacterales</taxon>
        <taxon>Paracoccaceae</taxon>
        <taxon>Pseudohalocynthiibacter</taxon>
    </lineage>
</organism>
<gene>
    <name evidence="7" type="ORF">ACFFUT_12345</name>
</gene>
<dbReference type="EMBL" id="JBHMEA010000039">
    <property type="protein sequence ID" value="MFB9232576.1"/>
    <property type="molecule type" value="Genomic_DNA"/>
</dbReference>
<evidence type="ECO:0000256" key="1">
    <source>
        <dbReference type="ARBA" id="ARBA00001541"/>
    </source>
</evidence>
<keyword evidence="3 5" id="KW-0808">Transferase</keyword>
<accession>A0ABV5JI92</accession>
<dbReference type="InterPro" id="IPR022641">
    <property type="entry name" value="CheR_N"/>
</dbReference>
<keyword evidence="8" id="KW-1185">Reference proteome</keyword>
<dbReference type="EC" id="2.1.1.80" evidence="5"/>
<evidence type="ECO:0000256" key="3">
    <source>
        <dbReference type="ARBA" id="ARBA00022679"/>
    </source>
</evidence>
<dbReference type="Pfam" id="PF01739">
    <property type="entry name" value="CheR"/>
    <property type="match status" value="1"/>
</dbReference>
<evidence type="ECO:0000256" key="2">
    <source>
        <dbReference type="ARBA" id="ARBA00022603"/>
    </source>
</evidence>
<dbReference type="InterPro" id="IPR022642">
    <property type="entry name" value="CheR_C"/>
</dbReference>
<dbReference type="Pfam" id="PF03705">
    <property type="entry name" value="CheR_N"/>
    <property type="match status" value="1"/>
</dbReference>
<dbReference type="PANTHER" id="PTHR24422:SF19">
    <property type="entry name" value="CHEMOTAXIS PROTEIN METHYLTRANSFERASE"/>
    <property type="match status" value="1"/>
</dbReference>
<protein>
    <recommendedName>
        <fullName evidence="5">Chemotaxis protein methyltransferase</fullName>
        <ecNumber evidence="5">2.1.1.80</ecNumber>
    </recommendedName>
</protein>
<dbReference type="Gene3D" id="1.10.155.10">
    <property type="entry name" value="Chemotaxis receptor methyltransferase CheR, N-terminal domain"/>
    <property type="match status" value="1"/>
</dbReference>
<keyword evidence="4 5" id="KW-0949">S-adenosyl-L-methionine</keyword>
<sequence>MTDRDFQAISNLALTSAGLSFSKEKRPMIRSRLANRIRVLQLSSFSEYCDILRQKNAVRERQHMISALTTNVTRFFREPHHFDLLRQKVLPPLVASLRKGESVRIWSAGCSKGQEAYSIGMTLLDLAPDAASLDVKILATDIDPNVVRTGHNGCYQIPEMAEISSGQRLKYFKYHDPPSINEMTVRNRLRRIVRFRELNLINNWPMKKHFDVIFCRNVLIYFDAHARLCLLPRFEAANTADGWLFLGHAEKLPAGSQTTYESAGVTAYRRYSV</sequence>
<evidence type="ECO:0000256" key="5">
    <source>
        <dbReference type="PIRNR" id="PIRNR000410"/>
    </source>
</evidence>
<dbReference type="InterPro" id="IPR050903">
    <property type="entry name" value="Bact_Chemotaxis_MeTrfase"/>
</dbReference>
<dbReference type="InterPro" id="IPR029063">
    <property type="entry name" value="SAM-dependent_MTases_sf"/>
</dbReference>
<reference evidence="7 8" key="1">
    <citation type="submission" date="2024-09" db="EMBL/GenBank/DDBJ databases">
        <authorList>
            <person name="Sun Q."/>
            <person name="Mori K."/>
        </authorList>
    </citation>
    <scope>NUCLEOTIDE SEQUENCE [LARGE SCALE GENOMIC DNA]</scope>
    <source>
        <strain evidence="7 8">CECT 8726</strain>
    </source>
</reference>
<dbReference type="InterPro" id="IPR026024">
    <property type="entry name" value="Chemotaxis_MeTrfase_CheR"/>
</dbReference>
<comment type="function">
    <text evidence="5">Methylation of the membrane-bound methyl-accepting chemotaxis proteins (MCP) to form gamma-glutamyl methyl ester residues in MCP.</text>
</comment>
<dbReference type="RefSeq" id="WP_247076847.1">
    <property type="nucleotide sequence ID" value="NZ_JBHMEA010000039.1"/>
</dbReference>